<dbReference type="Pfam" id="PF13954">
    <property type="entry name" value="PapC_N"/>
    <property type="match status" value="1"/>
</dbReference>
<evidence type="ECO:0000259" key="11">
    <source>
        <dbReference type="Pfam" id="PF13954"/>
    </source>
</evidence>
<evidence type="ECO:0000256" key="1">
    <source>
        <dbReference type="ARBA" id="ARBA00004571"/>
    </source>
</evidence>
<sequence>MRRRSGLSRRARCCVAAAACSIAVASAWAQDEVAVFDPYMLMQEVGGPTIDTRRFQHANFAQAGMHRLDLYFNGQWRGIQVVEFRHVPGQESAVPCYDAQMLALGGLDLGKVSRADGVEPLPSTPSCEDLARYVPGAKIRVDMAQLALYVTYPDYLQKLAVSNRYVDPSQWDSGITAARINYNANVFSTQSNGQRMTRGYAGLNAGLNLGALRIRHRGSAYWSEQSGTRYQASSYYLQTDIPAWQTQLLLGESSTSGELFDAVSFRGVQLASDDRMLPETLRYYAPIVRGTANSNAKVSVYQRGFLIYETTVAPGPFAIEDVRAASYGGDLEVRVTEADGSLRSFVVPFATIVQLLRPGMTQYSLTAGRAADPGLRASSQYVMQGTLKRGIGDAVTGYGGLAFTDHYRSALLGAAISTRLGAFAADVTGARADLPLEGKRSGASYRLTYSKDLPNSGTNFSLLAYRYSTSGYVGLRDAVALGSLPAGYRYQREGRMRSRFDLNLSQTLGPRWGSLYASASASNYWAQAGGDVNFSLGYNNDWNDVSYSIALQRVHSAAAGAYWAGGSQKSTQVTVSVAIPLGASMTRRAPRLSAVYSADSRDGARLSSSVSGALDDGGAATYSVSASRNGRTSDNAIDAGVGYDYAQGTVSASMGQGAGYRQASLSATGAMLLHGGGLTLAQTLGETVALVQADNAQGARVGYGLNRVDRSGYAVVGSLSPYRLNSVDVDPADLPDDIELKASSLNVAPRAGAIVKLVYPTLRARQVLIVSTRDDGSPLPFGAQALDARSGLAVGAVGQGSRVVMRAEADQGAVRIEWGEGEQERCGIDYVLPDRQARNGGAYDVLQLPCVSLRNDGVPVGGVGPLSLR</sequence>
<keyword evidence="8" id="KW-0998">Cell outer membrane</keyword>
<dbReference type="InterPro" id="IPR025885">
    <property type="entry name" value="PapC_N"/>
</dbReference>
<evidence type="ECO:0000256" key="9">
    <source>
        <dbReference type="SAM" id="SignalP"/>
    </source>
</evidence>
<protein>
    <submittedName>
        <fullName evidence="12">Outer membrane usher protein HtrE</fullName>
    </submittedName>
</protein>
<dbReference type="Gene3D" id="3.10.20.410">
    <property type="match status" value="1"/>
</dbReference>
<evidence type="ECO:0000259" key="10">
    <source>
        <dbReference type="Pfam" id="PF13953"/>
    </source>
</evidence>
<keyword evidence="5" id="KW-0812">Transmembrane</keyword>
<dbReference type="Gene3D" id="2.60.40.2070">
    <property type="match status" value="1"/>
</dbReference>
<evidence type="ECO:0000256" key="5">
    <source>
        <dbReference type="ARBA" id="ARBA00022692"/>
    </source>
</evidence>
<evidence type="ECO:0000313" key="13">
    <source>
        <dbReference type="Proteomes" id="UP000494105"/>
    </source>
</evidence>
<dbReference type="PANTHER" id="PTHR30451">
    <property type="entry name" value="OUTER MEMBRANE USHER PROTEIN"/>
    <property type="match status" value="1"/>
</dbReference>
<gene>
    <name evidence="12" type="primary">htrE</name>
    <name evidence="12" type="ORF">LMG1861_03840</name>
</gene>
<keyword evidence="7" id="KW-0472">Membrane</keyword>
<dbReference type="InterPro" id="IPR037224">
    <property type="entry name" value="PapC_N_sf"/>
</dbReference>
<organism evidence="12 13">
    <name type="scientific">Achromobacter piechaudii</name>
    <dbReference type="NCBI Taxonomy" id="72556"/>
    <lineage>
        <taxon>Bacteria</taxon>
        <taxon>Pseudomonadati</taxon>
        <taxon>Pseudomonadota</taxon>
        <taxon>Betaproteobacteria</taxon>
        <taxon>Burkholderiales</taxon>
        <taxon>Alcaligenaceae</taxon>
        <taxon>Achromobacter</taxon>
    </lineage>
</organism>
<dbReference type="Pfam" id="PF13953">
    <property type="entry name" value="PapC_C"/>
    <property type="match status" value="1"/>
</dbReference>
<evidence type="ECO:0000256" key="3">
    <source>
        <dbReference type="ARBA" id="ARBA00022448"/>
    </source>
</evidence>
<evidence type="ECO:0000256" key="7">
    <source>
        <dbReference type="ARBA" id="ARBA00023136"/>
    </source>
</evidence>
<dbReference type="InterPro" id="IPR000015">
    <property type="entry name" value="Fimb_usher"/>
</dbReference>
<feature type="domain" description="PapC-like C-terminal" evidence="10">
    <location>
        <begin position="768"/>
        <end position="833"/>
    </location>
</feature>
<dbReference type="GO" id="GO:0009297">
    <property type="term" value="P:pilus assembly"/>
    <property type="evidence" value="ECO:0007669"/>
    <property type="project" value="InterPro"/>
</dbReference>
<comment type="similarity">
    <text evidence="2">Belongs to the fimbrial export usher family.</text>
</comment>
<evidence type="ECO:0000256" key="6">
    <source>
        <dbReference type="ARBA" id="ARBA00022729"/>
    </source>
</evidence>
<keyword evidence="4" id="KW-1134">Transmembrane beta strand</keyword>
<proteinExistence type="inferred from homology"/>
<dbReference type="GO" id="GO:0009279">
    <property type="term" value="C:cell outer membrane"/>
    <property type="evidence" value="ECO:0007669"/>
    <property type="project" value="UniProtKB-SubCell"/>
</dbReference>
<comment type="subcellular location">
    <subcellularLocation>
        <location evidence="1">Cell outer membrane</location>
        <topology evidence="1">Multi-pass membrane protein</topology>
    </subcellularLocation>
</comment>
<evidence type="ECO:0000256" key="8">
    <source>
        <dbReference type="ARBA" id="ARBA00023237"/>
    </source>
</evidence>
<feature type="domain" description="PapC N-terminal" evidence="11">
    <location>
        <begin position="36"/>
        <end position="185"/>
    </location>
</feature>
<feature type="signal peptide" evidence="9">
    <location>
        <begin position="1"/>
        <end position="29"/>
    </location>
</feature>
<dbReference type="FunFam" id="2.60.40.3110:FF:000001">
    <property type="entry name" value="Putative fimbrial outer membrane usher"/>
    <property type="match status" value="1"/>
</dbReference>
<dbReference type="GO" id="GO:0015473">
    <property type="term" value="F:fimbrial usher porin activity"/>
    <property type="evidence" value="ECO:0007669"/>
    <property type="project" value="InterPro"/>
</dbReference>
<dbReference type="PANTHER" id="PTHR30451:SF20">
    <property type="entry name" value="FIMBRIAE USHER"/>
    <property type="match status" value="1"/>
</dbReference>
<keyword evidence="3" id="KW-0813">Transport</keyword>
<dbReference type="InterPro" id="IPR025949">
    <property type="entry name" value="PapC-like_C"/>
</dbReference>
<feature type="chain" id="PRO_5028801829" evidence="9">
    <location>
        <begin position="30"/>
        <end position="869"/>
    </location>
</feature>
<dbReference type="Proteomes" id="UP000494105">
    <property type="component" value="Unassembled WGS sequence"/>
</dbReference>
<dbReference type="InterPro" id="IPR042186">
    <property type="entry name" value="FimD_plug_dom"/>
</dbReference>
<dbReference type="SUPFAM" id="SSF141729">
    <property type="entry name" value="FimD N-terminal domain-like"/>
    <property type="match status" value="1"/>
</dbReference>
<dbReference type="EMBL" id="CADILD010000002">
    <property type="protein sequence ID" value="CAB3891744.1"/>
    <property type="molecule type" value="Genomic_DNA"/>
</dbReference>
<dbReference type="Gene3D" id="2.60.40.2610">
    <property type="entry name" value="Outer membrane usher protein FimD, plug domain"/>
    <property type="match status" value="1"/>
</dbReference>
<evidence type="ECO:0000256" key="2">
    <source>
        <dbReference type="ARBA" id="ARBA00008064"/>
    </source>
</evidence>
<evidence type="ECO:0000256" key="4">
    <source>
        <dbReference type="ARBA" id="ARBA00022452"/>
    </source>
</evidence>
<name>A0A6S7E192_9BURK</name>
<dbReference type="Gene3D" id="2.60.40.3110">
    <property type="match status" value="1"/>
</dbReference>
<accession>A0A6S7E192</accession>
<reference evidence="12 13" key="1">
    <citation type="submission" date="2020-04" db="EMBL/GenBank/DDBJ databases">
        <authorList>
            <person name="De Canck E."/>
        </authorList>
    </citation>
    <scope>NUCLEOTIDE SEQUENCE [LARGE SCALE GENOMIC DNA]</scope>
    <source>
        <strain evidence="12 13">LMG 1861</strain>
    </source>
</reference>
<keyword evidence="6 9" id="KW-0732">Signal</keyword>
<dbReference type="AlphaFoldDB" id="A0A6S7E192"/>
<dbReference type="InterPro" id="IPR043142">
    <property type="entry name" value="PapC-like_C_sf"/>
</dbReference>
<dbReference type="Pfam" id="PF00577">
    <property type="entry name" value="Usher"/>
    <property type="match status" value="1"/>
</dbReference>
<evidence type="ECO:0000313" key="12">
    <source>
        <dbReference type="EMBL" id="CAB3891744.1"/>
    </source>
</evidence>